<organism evidence="1 2">
    <name type="scientific">Microbacterium aquilitoris</name>
    <dbReference type="NCBI Taxonomy" id="3067307"/>
    <lineage>
        <taxon>Bacteria</taxon>
        <taxon>Bacillati</taxon>
        <taxon>Actinomycetota</taxon>
        <taxon>Actinomycetes</taxon>
        <taxon>Micrococcales</taxon>
        <taxon>Microbacteriaceae</taxon>
        <taxon>Microbacterium</taxon>
    </lineage>
</organism>
<evidence type="ECO:0000313" key="1">
    <source>
        <dbReference type="EMBL" id="MDT3331213.1"/>
    </source>
</evidence>
<reference evidence="1 2" key="1">
    <citation type="submission" date="2023-08" db="EMBL/GenBank/DDBJ databases">
        <title>Microbacterium aquilitoris sp. nov. and Microbacterium gwkjibeachense sp. nov., isolated from beach.</title>
        <authorList>
            <person name="Lee S.D."/>
            <person name="Yang H."/>
            <person name="Kim I."/>
        </authorList>
    </citation>
    <scope>NUCLEOTIDE SEQUENCE [LARGE SCALE GENOMIC DNA]</scope>
    <source>
        <strain evidence="1 2">KSW-18</strain>
    </source>
</reference>
<sequence>MTTIAPNTDVRLRRYRLTPVSDRLSRVVDPEGRVVGHVARIGDDLATRYRARRFRPAAGGFVELGDFWRMEDAVAVLHDSR</sequence>
<name>A0ABU3GKI5_9MICO</name>
<gene>
    <name evidence="1" type="ORF">Q9S78_11080</name>
</gene>
<evidence type="ECO:0000313" key="2">
    <source>
        <dbReference type="Proteomes" id="UP001262835"/>
    </source>
</evidence>
<evidence type="ECO:0008006" key="3">
    <source>
        <dbReference type="Google" id="ProtNLM"/>
    </source>
</evidence>
<comment type="caution">
    <text evidence="1">The sequence shown here is derived from an EMBL/GenBank/DDBJ whole genome shotgun (WGS) entry which is preliminary data.</text>
</comment>
<protein>
    <recommendedName>
        <fullName evidence="3">PRC-barrel domain containing protein</fullName>
    </recommendedName>
</protein>
<dbReference type="Proteomes" id="UP001262835">
    <property type="component" value="Unassembled WGS sequence"/>
</dbReference>
<accession>A0ABU3GKI5</accession>
<keyword evidence="2" id="KW-1185">Reference proteome</keyword>
<proteinExistence type="predicted"/>
<dbReference type="EMBL" id="JAUZVT010000002">
    <property type="protein sequence ID" value="MDT3331213.1"/>
    <property type="molecule type" value="Genomic_DNA"/>
</dbReference>
<dbReference type="RefSeq" id="WP_018187999.1">
    <property type="nucleotide sequence ID" value="NZ_JAUZVT010000002.1"/>
</dbReference>